<dbReference type="EMBL" id="JAPFFJ010000013">
    <property type="protein sequence ID" value="KAJ6413819.1"/>
    <property type="molecule type" value="Genomic_DNA"/>
</dbReference>
<sequence length="119" mass="13033">MDAMTEFSAECEEWIGRSQQTVTVSPKKLKAAVHNLSEAVKKDKHSPLKLEEHASENLEPHKTSRSKVKILGWCHSKLSPLAGSLGGSQFSKGSQNPSLVQDTCLLGTGICLFPGKRRF</sequence>
<proteinExistence type="predicted"/>
<feature type="region of interest" description="Disordered" evidence="1">
    <location>
        <begin position="42"/>
        <end position="63"/>
    </location>
</feature>
<name>A0AAD6P2A1_9ROSI</name>
<dbReference type="AlphaFoldDB" id="A0AAD6P2A1"/>
<evidence type="ECO:0000313" key="2">
    <source>
        <dbReference type="EMBL" id="KAJ6413819.1"/>
    </source>
</evidence>
<dbReference type="Proteomes" id="UP001162972">
    <property type="component" value="Chromosome 5"/>
</dbReference>
<comment type="caution">
    <text evidence="2">The sequence shown here is derived from an EMBL/GenBank/DDBJ whole genome shotgun (WGS) entry which is preliminary data.</text>
</comment>
<reference evidence="2 3" key="1">
    <citation type="journal article" date="2023" name="Int. J. Mol. Sci.">
        <title>De Novo Assembly and Annotation of 11 Diverse Shrub Willow (Salix) Genomes Reveals Novel Gene Organization in Sex-Linked Regions.</title>
        <authorList>
            <person name="Hyden B."/>
            <person name="Feng K."/>
            <person name="Yates T.B."/>
            <person name="Jawdy S."/>
            <person name="Cereghino C."/>
            <person name="Smart L.B."/>
            <person name="Muchero W."/>
        </authorList>
    </citation>
    <scope>NUCLEOTIDE SEQUENCE [LARGE SCALE GENOMIC DNA]</scope>
    <source>
        <tissue evidence="2">Shoot tip</tissue>
    </source>
</reference>
<evidence type="ECO:0000313" key="3">
    <source>
        <dbReference type="Proteomes" id="UP001162972"/>
    </source>
</evidence>
<feature type="compositionally biased region" description="Basic and acidic residues" evidence="1">
    <location>
        <begin position="42"/>
        <end position="62"/>
    </location>
</feature>
<keyword evidence="3" id="KW-1185">Reference proteome</keyword>
<gene>
    <name evidence="2" type="ORF">OIU84_006594</name>
</gene>
<evidence type="ECO:0000256" key="1">
    <source>
        <dbReference type="SAM" id="MobiDB-lite"/>
    </source>
</evidence>
<protein>
    <submittedName>
        <fullName evidence="2">Uncharacterized protein</fullName>
    </submittedName>
</protein>
<accession>A0AAD6P2A1</accession>
<organism evidence="2 3">
    <name type="scientific">Salix udensis</name>
    <dbReference type="NCBI Taxonomy" id="889485"/>
    <lineage>
        <taxon>Eukaryota</taxon>
        <taxon>Viridiplantae</taxon>
        <taxon>Streptophyta</taxon>
        <taxon>Embryophyta</taxon>
        <taxon>Tracheophyta</taxon>
        <taxon>Spermatophyta</taxon>
        <taxon>Magnoliopsida</taxon>
        <taxon>eudicotyledons</taxon>
        <taxon>Gunneridae</taxon>
        <taxon>Pentapetalae</taxon>
        <taxon>rosids</taxon>
        <taxon>fabids</taxon>
        <taxon>Malpighiales</taxon>
        <taxon>Salicaceae</taxon>
        <taxon>Saliceae</taxon>
        <taxon>Salix</taxon>
    </lineage>
</organism>